<dbReference type="CDD" id="cd06173">
    <property type="entry name" value="MFS_MefA_like"/>
    <property type="match status" value="1"/>
</dbReference>
<dbReference type="InterPro" id="IPR011701">
    <property type="entry name" value="MFS"/>
</dbReference>
<dbReference type="PANTHER" id="PTHR43266:SF9">
    <property type="entry name" value="PERMEASE, MAJOR FACILITATOR SUPERFAMILY-RELATED"/>
    <property type="match status" value="1"/>
</dbReference>
<feature type="transmembrane region" description="Helical" evidence="7">
    <location>
        <begin position="255"/>
        <end position="273"/>
    </location>
</feature>
<sequence length="422" mass="46218">MSSKRNFLLYMIGRFISYIGTGIQQIALPLYILDITHSGIMMGVFSILNLVPNLITLPFAGMLGDRKNRRNIMVATDLGRGIIICLLGTLALTGNINIYILFIAQIFISIMDSIFGGSSTALLPELVSEESLMKATSTRGGLDAASMIVGPALGGIIYGLLGIKAVFYLNAASFIISGILSFLIIYENKINDKGKITLKSFFNENLETLTFIKGNKGIMQLFGYAMMTNLLLTPSFDIVLPYIMKKGIGFSSQQFGYLMSIFTLGVLVGNVVLGLGAKKAKTKNIMNLSFIMESVMLFGFSIVIFPKQVSLLGGHSWTLFIVIALICVTIGGFNAGVNTPISTNLQKMVPNEMRARFFSLIGMIAQGAVPLGSIMYGVLLDRFHYYNIFMIVTILNTVITLIFIFKAVPEVYEPKVQVILEN</sequence>
<dbReference type="InterPro" id="IPR020846">
    <property type="entry name" value="MFS_dom"/>
</dbReference>
<keyword evidence="4 7" id="KW-0812">Transmembrane</keyword>
<dbReference type="InterPro" id="IPR036259">
    <property type="entry name" value="MFS_trans_sf"/>
</dbReference>
<evidence type="ECO:0000256" key="5">
    <source>
        <dbReference type="ARBA" id="ARBA00022989"/>
    </source>
</evidence>
<dbReference type="GO" id="GO:0005886">
    <property type="term" value="C:plasma membrane"/>
    <property type="evidence" value="ECO:0007669"/>
    <property type="project" value="UniProtKB-SubCell"/>
</dbReference>
<evidence type="ECO:0000256" key="6">
    <source>
        <dbReference type="ARBA" id="ARBA00023136"/>
    </source>
</evidence>
<feature type="transmembrane region" description="Helical" evidence="7">
    <location>
        <begin position="39"/>
        <end position="60"/>
    </location>
</feature>
<reference evidence="9" key="1">
    <citation type="submission" date="2021-01" db="EMBL/GenBank/DDBJ databases">
        <title>Genome public.</title>
        <authorList>
            <person name="Liu C."/>
            <person name="Sun Q."/>
        </authorList>
    </citation>
    <scope>NUCLEOTIDE SEQUENCE</scope>
    <source>
        <strain evidence="9">YIM B02565</strain>
    </source>
</reference>
<dbReference type="InterPro" id="IPR001958">
    <property type="entry name" value="Tet-R_TetA/multi-R_MdtG-like"/>
</dbReference>
<proteinExistence type="predicted"/>
<feature type="transmembrane region" description="Helical" evidence="7">
    <location>
        <begin position="317"/>
        <end position="337"/>
    </location>
</feature>
<dbReference type="RefSeq" id="WP_202767559.1">
    <property type="nucleotide sequence ID" value="NZ_JAESWA010000022.1"/>
</dbReference>
<organism evidence="9 10">
    <name type="scientific">Clostridium paridis</name>
    <dbReference type="NCBI Taxonomy" id="2803863"/>
    <lineage>
        <taxon>Bacteria</taxon>
        <taxon>Bacillati</taxon>
        <taxon>Bacillota</taxon>
        <taxon>Clostridia</taxon>
        <taxon>Eubacteriales</taxon>
        <taxon>Clostridiaceae</taxon>
        <taxon>Clostridium</taxon>
    </lineage>
</organism>
<dbReference type="Pfam" id="PF07690">
    <property type="entry name" value="MFS_1"/>
    <property type="match status" value="2"/>
</dbReference>
<feature type="transmembrane region" description="Helical" evidence="7">
    <location>
        <begin position="285"/>
        <end position="305"/>
    </location>
</feature>
<dbReference type="PANTHER" id="PTHR43266">
    <property type="entry name" value="MACROLIDE-EFFLUX PROTEIN"/>
    <property type="match status" value="1"/>
</dbReference>
<dbReference type="PRINTS" id="PR01035">
    <property type="entry name" value="TCRTETA"/>
</dbReference>
<dbReference type="AlphaFoldDB" id="A0A937K5D1"/>
<feature type="transmembrane region" description="Helical" evidence="7">
    <location>
        <begin position="357"/>
        <end position="379"/>
    </location>
</feature>
<name>A0A937K5D1_9CLOT</name>
<evidence type="ECO:0000256" key="4">
    <source>
        <dbReference type="ARBA" id="ARBA00022692"/>
    </source>
</evidence>
<dbReference type="SUPFAM" id="SSF103473">
    <property type="entry name" value="MFS general substrate transporter"/>
    <property type="match status" value="1"/>
</dbReference>
<keyword evidence="3" id="KW-1003">Cell membrane</keyword>
<evidence type="ECO:0000259" key="8">
    <source>
        <dbReference type="PROSITE" id="PS50850"/>
    </source>
</evidence>
<dbReference type="PROSITE" id="PS50850">
    <property type="entry name" value="MFS"/>
    <property type="match status" value="1"/>
</dbReference>
<keyword evidence="5 7" id="KW-1133">Transmembrane helix</keyword>
<feature type="transmembrane region" description="Helical" evidence="7">
    <location>
        <begin position="221"/>
        <end position="243"/>
    </location>
</feature>
<dbReference type="GO" id="GO:0022857">
    <property type="term" value="F:transmembrane transporter activity"/>
    <property type="evidence" value="ECO:0007669"/>
    <property type="project" value="InterPro"/>
</dbReference>
<evidence type="ECO:0000256" key="2">
    <source>
        <dbReference type="ARBA" id="ARBA00022448"/>
    </source>
</evidence>
<keyword evidence="2" id="KW-0813">Transport</keyword>
<feature type="transmembrane region" description="Helical" evidence="7">
    <location>
        <begin position="385"/>
        <end position="405"/>
    </location>
</feature>
<feature type="domain" description="Major facilitator superfamily (MFS) profile" evidence="8">
    <location>
        <begin position="6"/>
        <end position="412"/>
    </location>
</feature>
<dbReference type="Proteomes" id="UP000623681">
    <property type="component" value="Unassembled WGS sequence"/>
</dbReference>
<feature type="transmembrane region" description="Helical" evidence="7">
    <location>
        <begin position="7"/>
        <end position="33"/>
    </location>
</feature>
<feature type="transmembrane region" description="Helical" evidence="7">
    <location>
        <begin position="167"/>
        <end position="186"/>
    </location>
</feature>
<evidence type="ECO:0000256" key="3">
    <source>
        <dbReference type="ARBA" id="ARBA00022475"/>
    </source>
</evidence>
<evidence type="ECO:0000256" key="1">
    <source>
        <dbReference type="ARBA" id="ARBA00004651"/>
    </source>
</evidence>
<evidence type="ECO:0000313" key="9">
    <source>
        <dbReference type="EMBL" id="MBL4932190.1"/>
    </source>
</evidence>
<dbReference type="Gene3D" id="1.20.1250.20">
    <property type="entry name" value="MFS general substrate transporter like domains"/>
    <property type="match status" value="1"/>
</dbReference>
<comment type="caution">
    <text evidence="9">The sequence shown here is derived from an EMBL/GenBank/DDBJ whole genome shotgun (WGS) entry which is preliminary data.</text>
</comment>
<comment type="subcellular location">
    <subcellularLocation>
        <location evidence="1">Cell membrane</location>
        <topology evidence="1">Multi-pass membrane protein</topology>
    </subcellularLocation>
</comment>
<gene>
    <name evidence="9" type="ORF">JK634_10265</name>
</gene>
<keyword evidence="6 7" id="KW-0472">Membrane</keyword>
<dbReference type="EMBL" id="JAESWA010000022">
    <property type="protein sequence ID" value="MBL4932190.1"/>
    <property type="molecule type" value="Genomic_DNA"/>
</dbReference>
<keyword evidence="10" id="KW-1185">Reference proteome</keyword>
<protein>
    <submittedName>
        <fullName evidence="9">MFS transporter</fullName>
    </submittedName>
</protein>
<evidence type="ECO:0000256" key="7">
    <source>
        <dbReference type="SAM" id="Phobius"/>
    </source>
</evidence>
<accession>A0A937K5D1</accession>
<evidence type="ECO:0000313" key="10">
    <source>
        <dbReference type="Proteomes" id="UP000623681"/>
    </source>
</evidence>